<dbReference type="Proteomes" id="UP001302429">
    <property type="component" value="Chromosome"/>
</dbReference>
<proteinExistence type="predicted"/>
<feature type="transmembrane region" description="Helical" evidence="6">
    <location>
        <begin position="100"/>
        <end position="123"/>
    </location>
</feature>
<feature type="transmembrane region" description="Helical" evidence="6">
    <location>
        <begin position="70"/>
        <end position="88"/>
    </location>
</feature>
<feature type="transmembrane region" description="Helical" evidence="6">
    <location>
        <begin position="193"/>
        <end position="211"/>
    </location>
</feature>
<feature type="transmembrane region" description="Helical" evidence="6">
    <location>
        <begin position="44"/>
        <end position="64"/>
    </location>
</feature>
<protein>
    <submittedName>
        <fullName evidence="7">LysE family translocator</fullName>
    </submittedName>
</protein>
<evidence type="ECO:0000256" key="4">
    <source>
        <dbReference type="ARBA" id="ARBA00022989"/>
    </source>
</evidence>
<dbReference type="RefSeq" id="WP_317081198.1">
    <property type="nucleotide sequence ID" value="NZ_CP136594.1"/>
</dbReference>
<dbReference type="InterPro" id="IPR001123">
    <property type="entry name" value="LeuE-type"/>
</dbReference>
<keyword evidence="8" id="KW-1185">Reference proteome</keyword>
<feature type="transmembrane region" description="Helical" evidence="6">
    <location>
        <begin position="6"/>
        <end position="32"/>
    </location>
</feature>
<evidence type="ECO:0000256" key="5">
    <source>
        <dbReference type="ARBA" id="ARBA00023136"/>
    </source>
</evidence>
<evidence type="ECO:0000256" key="1">
    <source>
        <dbReference type="ARBA" id="ARBA00004651"/>
    </source>
</evidence>
<dbReference type="PIRSF" id="PIRSF006324">
    <property type="entry name" value="LeuE"/>
    <property type="match status" value="1"/>
</dbReference>
<keyword evidence="3 6" id="KW-0812">Transmembrane</keyword>
<accession>A0AA97F7R4</accession>
<reference evidence="7 8" key="1">
    <citation type="submission" date="2023-10" db="EMBL/GenBank/DDBJ databases">
        <title>Complete genome sequence of a Sphingomonadaceae bacterium.</title>
        <authorList>
            <person name="Yan C."/>
        </authorList>
    </citation>
    <scope>NUCLEOTIDE SEQUENCE [LARGE SCALE GENOMIC DNA]</scope>
    <source>
        <strain evidence="7 8">SCSIO 66989</strain>
    </source>
</reference>
<dbReference type="GO" id="GO:0005886">
    <property type="term" value="C:plasma membrane"/>
    <property type="evidence" value="ECO:0007669"/>
    <property type="project" value="UniProtKB-SubCell"/>
</dbReference>
<sequence length="215" mass="22388">MPIETLIAFILTDLAFCLVPGPAVMITVSHVLSGGGRNAIGPILGINFGNFVWYGLSALGLMALASTAPIAFAIIQYVGAAYLIWLGWKRLRVDAMAPVLAPAMGNGTIGSGIASGFASGIAVHMANPKALLFYTTVLPQFLDAERPLAPQMLTLMLATVFTETTSLSIYSIIAARGGAIARDVGRTHLLNRIAGVILIAVAIALLVVNAMPDGQ</sequence>
<name>A0AA97F7R4_9SPHN</name>
<evidence type="ECO:0000256" key="2">
    <source>
        <dbReference type="ARBA" id="ARBA00022475"/>
    </source>
</evidence>
<keyword evidence="5 6" id="KW-0472">Membrane</keyword>
<dbReference type="EMBL" id="CP136594">
    <property type="protein sequence ID" value="WOE74828.1"/>
    <property type="molecule type" value="Genomic_DNA"/>
</dbReference>
<dbReference type="PANTHER" id="PTHR30086:SF20">
    <property type="entry name" value="ARGININE EXPORTER PROTEIN ARGO-RELATED"/>
    <property type="match status" value="1"/>
</dbReference>
<dbReference type="AlphaFoldDB" id="A0AA97F7R4"/>
<keyword evidence="2" id="KW-1003">Cell membrane</keyword>
<dbReference type="Pfam" id="PF01810">
    <property type="entry name" value="LysE"/>
    <property type="match status" value="1"/>
</dbReference>
<dbReference type="PANTHER" id="PTHR30086">
    <property type="entry name" value="ARGININE EXPORTER PROTEIN ARGO"/>
    <property type="match status" value="1"/>
</dbReference>
<evidence type="ECO:0000256" key="3">
    <source>
        <dbReference type="ARBA" id="ARBA00022692"/>
    </source>
</evidence>
<evidence type="ECO:0000313" key="8">
    <source>
        <dbReference type="Proteomes" id="UP001302429"/>
    </source>
</evidence>
<evidence type="ECO:0000313" key="7">
    <source>
        <dbReference type="EMBL" id="WOE74828.1"/>
    </source>
</evidence>
<keyword evidence="4 6" id="KW-1133">Transmembrane helix</keyword>
<dbReference type="GO" id="GO:0015171">
    <property type="term" value="F:amino acid transmembrane transporter activity"/>
    <property type="evidence" value="ECO:0007669"/>
    <property type="project" value="TreeGrafter"/>
</dbReference>
<feature type="transmembrane region" description="Helical" evidence="6">
    <location>
        <begin position="152"/>
        <end position="173"/>
    </location>
</feature>
<dbReference type="KEGG" id="acoa:RB602_13425"/>
<evidence type="ECO:0000256" key="6">
    <source>
        <dbReference type="SAM" id="Phobius"/>
    </source>
</evidence>
<organism evidence="7 8">
    <name type="scientific">Alterisphingorhabdus coralli</name>
    <dbReference type="NCBI Taxonomy" id="3071408"/>
    <lineage>
        <taxon>Bacteria</taxon>
        <taxon>Pseudomonadati</taxon>
        <taxon>Pseudomonadota</taxon>
        <taxon>Alphaproteobacteria</taxon>
        <taxon>Sphingomonadales</taxon>
        <taxon>Sphingomonadaceae</taxon>
        <taxon>Alterisphingorhabdus (ex Yan et al. 2024)</taxon>
    </lineage>
</organism>
<comment type="subcellular location">
    <subcellularLocation>
        <location evidence="1">Cell membrane</location>
        <topology evidence="1">Multi-pass membrane protein</topology>
    </subcellularLocation>
</comment>
<gene>
    <name evidence="7" type="ORF">RB602_13425</name>
</gene>